<feature type="transmembrane region" description="Helical" evidence="1">
    <location>
        <begin position="5"/>
        <end position="28"/>
    </location>
</feature>
<keyword evidence="1" id="KW-0812">Transmembrane</keyword>
<proteinExistence type="predicted"/>
<gene>
    <name evidence="2" type="ORF">LOC68_04490</name>
</gene>
<keyword evidence="3" id="KW-1185">Reference proteome</keyword>
<evidence type="ECO:0000256" key="1">
    <source>
        <dbReference type="SAM" id="Phobius"/>
    </source>
</evidence>
<dbReference type="EMBL" id="JAJKFT010000004">
    <property type="protein sequence ID" value="MCC9627641.1"/>
    <property type="molecule type" value="Genomic_DNA"/>
</dbReference>
<dbReference type="Proteomes" id="UP001139103">
    <property type="component" value="Unassembled WGS sequence"/>
</dbReference>
<evidence type="ECO:0000313" key="3">
    <source>
        <dbReference type="Proteomes" id="UP001139103"/>
    </source>
</evidence>
<dbReference type="RefSeq" id="WP_230216195.1">
    <property type="nucleotide sequence ID" value="NZ_JAJKFT010000004.1"/>
</dbReference>
<protein>
    <submittedName>
        <fullName evidence="2">Uncharacterized protein</fullName>
    </submittedName>
</protein>
<sequence>MLKNWLGCGCIAVSILFFLLIGALWVLFSPGIRVTVQNVGTTPMQDVVLHVTGNDYPLGDLPPGATARARVNSTGESGLEIEYVDPNGDLQRLNAGGYFEPGYRGTIRVKIEDGVIVENLKNL</sequence>
<keyword evidence="1" id="KW-0472">Membrane</keyword>
<name>A0A9X1SFL1_9BACT</name>
<comment type="caution">
    <text evidence="2">The sequence shown here is derived from an EMBL/GenBank/DDBJ whole genome shotgun (WGS) entry which is preliminary data.</text>
</comment>
<keyword evidence="1" id="KW-1133">Transmembrane helix</keyword>
<organism evidence="2 3">
    <name type="scientific">Blastopirellula sediminis</name>
    <dbReference type="NCBI Taxonomy" id="2894196"/>
    <lineage>
        <taxon>Bacteria</taxon>
        <taxon>Pseudomonadati</taxon>
        <taxon>Planctomycetota</taxon>
        <taxon>Planctomycetia</taxon>
        <taxon>Pirellulales</taxon>
        <taxon>Pirellulaceae</taxon>
        <taxon>Blastopirellula</taxon>
    </lineage>
</organism>
<dbReference type="AlphaFoldDB" id="A0A9X1SFL1"/>
<reference evidence="2" key="1">
    <citation type="submission" date="2021-11" db="EMBL/GenBank/DDBJ databases">
        <title>Genome sequence.</title>
        <authorList>
            <person name="Sun Q."/>
        </authorList>
    </citation>
    <scope>NUCLEOTIDE SEQUENCE</scope>
    <source>
        <strain evidence="2">JC732</strain>
    </source>
</reference>
<accession>A0A9X1SFL1</accession>
<evidence type="ECO:0000313" key="2">
    <source>
        <dbReference type="EMBL" id="MCC9627641.1"/>
    </source>
</evidence>